<dbReference type="InterPro" id="IPR043700">
    <property type="entry name" value="DSD"/>
</dbReference>
<feature type="binding site" evidence="2">
    <location>
        <position position="608"/>
    </location>
    <ligand>
        <name>Mg(2+)</name>
        <dbReference type="ChEBI" id="CHEBI:18420"/>
    </ligand>
</feature>
<protein>
    <recommendedName>
        <fullName evidence="2">3-dehydroshikimate dehydratase</fullName>
        <shortName evidence="2">DSD</shortName>
        <ecNumber evidence="2">4.2.1.118</ecNumber>
    </recommendedName>
</protein>
<evidence type="ECO:0000259" key="3">
    <source>
        <dbReference type="PROSITE" id="PS51819"/>
    </source>
</evidence>
<gene>
    <name evidence="4" type="ORF">HND93_09005</name>
</gene>
<comment type="catalytic activity">
    <reaction evidence="2">
        <text>3-dehydroshikimate = 3,4-dihydroxybenzoate + H2O</text>
        <dbReference type="Rhea" id="RHEA:24848"/>
        <dbReference type="ChEBI" id="CHEBI:15377"/>
        <dbReference type="ChEBI" id="CHEBI:16630"/>
        <dbReference type="ChEBI" id="CHEBI:36241"/>
        <dbReference type="EC" id="4.2.1.118"/>
    </reaction>
</comment>
<dbReference type="PANTHER" id="PTHR12110:SF21">
    <property type="entry name" value="XYLOSE ISOMERASE-LIKE TIM BARREL DOMAIN-CONTAINING PROTEIN"/>
    <property type="match status" value="1"/>
</dbReference>
<feature type="domain" description="VOC" evidence="3">
    <location>
        <begin position="304"/>
        <end position="423"/>
    </location>
</feature>
<dbReference type="Pfam" id="PF14696">
    <property type="entry name" value="Glyoxalase_5"/>
    <property type="match status" value="1"/>
</dbReference>
<dbReference type="RefSeq" id="WP_180281609.1">
    <property type="nucleotide sequence ID" value="NZ_JABFDB010000004.1"/>
</dbReference>
<keyword evidence="1 2" id="KW-0479">Metal-binding</keyword>
<dbReference type="PANTHER" id="PTHR12110">
    <property type="entry name" value="HYDROXYPYRUVATE ISOMERASE"/>
    <property type="match status" value="1"/>
</dbReference>
<evidence type="ECO:0000313" key="4">
    <source>
        <dbReference type="EMBL" id="NYZ19850.1"/>
    </source>
</evidence>
<dbReference type="EMBL" id="JABFDB010000004">
    <property type="protein sequence ID" value="NYZ19850.1"/>
    <property type="molecule type" value="Genomic_DNA"/>
</dbReference>
<dbReference type="SUPFAM" id="SSF51658">
    <property type="entry name" value="Xylose isomerase-like"/>
    <property type="match status" value="1"/>
</dbReference>
<keyword evidence="2" id="KW-0456">Lyase</keyword>
<dbReference type="InterPro" id="IPR041736">
    <property type="entry name" value="4OHPhenylPyrv_dOase_N"/>
</dbReference>
<feature type="binding site" evidence="2">
    <location>
        <position position="191"/>
    </location>
    <ligand>
        <name>a divalent metal cation</name>
        <dbReference type="ChEBI" id="CHEBI:60240"/>
        <note>catalytic</note>
    </ligand>
</feature>
<dbReference type="SUPFAM" id="SSF54593">
    <property type="entry name" value="Glyoxalase/Bleomycin resistance protein/Dihydroxybiphenyl dioxygenase"/>
    <property type="match status" value="1"/>
</dbReference>
<comment type="function">
    <text evidence="2">Catalyzes the conversion of 3-dehydroshikimate to protocatechuate (3,4-dihydroxybenzoate), a common intermediate of quinate and shikimate degradation pathways.</text>
</comment>
<reference evidence="4 5" key="1">
    <citation type="submission" date="2020-05" db="EMBL/GenBank/DDBJ databases">
        <title>Azospirillum oleiclasticum sp. nov, a nitrogen-fixing and heavy crude oil-emulsifying bacterium isolated from the crude oil of Yumen Oilfield.</title>
        <authorList>
            <person name="Wu D."/>
            <person name="Cai M."/>
            <person name="Zhang X."/>
        </authorList>
    </citation>
    <scope>NUCLEOTIDE SEQUENCE [LARGE SCALE GENOMIC DNA]</scope>
    <source>
        <strain evidence="4 5">ROY-1-1-2</strain>
    </source>
</reference>
<dbReference type="Gene3D" id="3.20.20.150">
    <property type="entry name" value="Divalent-metal-dependent TIM barrel enzymes"/>
    <property type="match status" value="1"/>
</dbReference>
<name>A0ABX2TAZ6_9PROT</name>
<feature type="binding site" evidence="2">
    <location>
        <position position="531"/>
    </location>
    <ligand>
        <name>Mg(2+)</name>
        <dbReference type="ChEBI" id="CHEBI:18420"/>
    </ligand>
</feature>
<dbReference type="HAMAP" id="MF_02238">
    <property type="entry name" value="DSD"/>
    <property type="match status" value="1"/>
</dbReference>
<comment type="pathway">
    <text evidence="2">Aromatic compound metabolism; 3,4-dihydroxybenzoate biosynthesis.</text>
</comment>
<organism evidence="4 5">
    <name type="scientific">Azospirillum oleiclasticum</name>
    <dbReference type="NCBI Taxonomy" id="2735135"/>
    <lineage>
        <taxon>Bacteria</taxon>
        <taxon>Pseudomonadati</taxon>
        <taxon>Pseudomonadota</taxon>
        <taxon>Alphaproteobacteria</taxon>
        <taxon>Rhodospirillales</taxon>
        <taxon>Azospirillaceae</taxon>
        <taxon>Azospirillum</taxon>
    </lineage>
</organism>
<accession>A0ABX2TAZ6</accession>
<dbReference type="Proteomes" id="UP000584642">
    <property type="component" value="Unassembled WGS sequence"/>
</dbReference>
<dbReference type="EC" id="4.2.1.118" evidence="2"/>
<keyword evidence="5" id="KW-1185">Reference proteome</keyword>
<evidence type="ECO:0000313" key="5">
    <source>
        <dbReference type="Proteomes" id="UP000584642"/>
    </source>
</evidence>
<dbReference type="InterPro" id="IPR004360">
    <property type="entry name" value="Glyas_Fos-R_dOase_dom"/>
</dbReference>
<sequence length="644" mass="69872">MLHSIATVSLSGTLPDKLQAAAAARFDGVEIFESDLTWYGGSPREVRSMAADLGLEITLYQPFRDFEGLPRERLARNLDRAERKFDVMGDLGVNLLLLCSNVSADTILEDGPAAEDLAAVAERAGRRGIRIGYEALSWGRHVKTWGHAWKLVQMVDQPSLGLLVDSFHTLALGDDPSGLAEVPGDRIFFVQMADAPKLPMDVLPWSRHFRCYPGQGEFDLAGFLAPILKSGYGGPLSLEVFNDDLRAMSARQSAADGARSLLYLEERTRARLTAEADAAPAPATAAPQRPLDLFTPPAASPCHGFEFIEFAADDGSAVRLGAWLETLGFAVAGQHRSKRVTLYRQGAVNLLVNAEPDSFAQAYYLLHGPSVCAMAFHVEAASQGLNRARLYRCKPFEGPIGPNELLIPAVRAPDGSLIYLVDRYREGTTIYDTDFVTTAAPPPPAAGDLRIDHVSLALPDGQFDSWVLFFKAAFGFEADATFVLPDPHGLVRSKAVQSPDGSVRLPLNISQSRNTATARSVSAYSGVGVQHIALATGDIFGTVAALRARGARFLPIPANYFEDLAAKFGLEDEFVDRLAAASILYDREGEAEFFHAYTEPFEERFSVEIVERRSYSGYGAANAPVRLAAQAQLASRVSDSTTLM</sequence>
<dbReference type="InterPro" id="IPR037523">
    <property type="entry name" value="VOC_core"/>
</dbReference>
<dbReference type="InterPro" id="IPR013022">
    <property type="entry name" value="Xyl_isomerase-like_TIM-brl"/>
</dbReference>
<feature type="binding site" evidence="2">
    <location>
        <position position="134"/>
    </location>
    <ligand>
        <name>a divalent metal cation</name>
        <dbReference type="ChEBI" id="CHEBI:60240"/>
        <note>catalytic</note>
    </ligand>
</feature>
<evidence type="ECO:0000256" key="2">
    <source>
        <dbReference type="HAMAP-Rule" id="MF_02238"/>
    </source>
</evidence>
<feature type="binding site" evidence="2">
    <location>
        <position position="165"/>
    </location>
    <ligand>
        <name>a divalent metal cation</name>
        <dbReference type="ChEBI" id="CHEBI:60240"/>
        <note>catalytic</note>
    </ligand>
</feature>
<dbReference type="InterPro" id="IPR050312">
    <property type="entry name" value="IolE/XylAMocC-like"/>
</dbReference>
<dbReference type="Pfam" id="PF00903">
    <property type="entry name" value="Glyoxalase"/>
    <property type="match status" value="1"/>
</dbReference>
<evidence type="ECO:0000256" key="1">
    <source>
        <dbReference type="ARBA" id="ARBA00022723"/>
    </source>
</evidence>
<feature type="binding site" evidence="2">
    <location>
        <position position="239"/>
    </location>
    <ligand>
        <name>a divalent metal cation</name>
        <dbReference type="ChEBI" id="CHEBI:60240"/>
        <note>catalytic</note>
    </ligand>
</feature>
<dbReference type="PROSITE" id="PS51819">
    <property type="entry name" value="VOC"/>
    <property type="match status" value="2"/>
</dbReference>
<dbReference type="Pfam" id="PF01261">
    <property type="entry name" value="AP_endonuc_2"/>
    <property type="match status" value="1"/>
</dbReference>
<feature type="binding site" evidence="2">
    <location>
        <position position="453"/>
    </location>
    <ligand>
        <name>Mg(2+)</name>
        <dbReference type="ChEBI" id="CHEBI:18420"/>
    </ligand>
</feature>
<dbReference type="CDD" id="cd08342">
    <property type="entry name" value="HPPD_N_like"/>
    <property type="match status" value="1"/>
</dbReference>
<dbReference type="InterPro" id="IPR036237">
    <property type="entry name" value="Xyl_isomerase-like_sf"/>
</dbReference>
<comment type="caution">
    <text evidence="4">The sequence shown here is derived from an EMBL/GenBank/DDBJ whole genome shotgun (WGS) entry which is preliminary data.</text>
</comment>
<dbReference type="Gene3D" id="3.10.180.10">
    <property type="entry name" value="2,3-Dihydroxybiphenyl 1,2-Dioxygenase, domain 1"/>
    <property type="match status" value="2"/>
</dbReference>
<comment type="cofactor">
    <cofactor evidence="2">
        <name>a divalent metal cation</name>
        <dbReference type="ChEBI" id="CHEBI:60240"/>
    </cofactor>
</comment>
<proteinExistence type="inferred from homology"/>
<feature type="domain" description="VOC" evidence="3">
    <location>
        <begin position="450"/>
        <end position="600"/>
    </location>
</feature>
<dbReference type="InterPro" id="IPR029068">
    <property type="entry name" value="Glyas_Bleomycin-R_OHBP_Dase"/>
</dbReference>
<comment type="similarity">
    <text evidence="2">Belongs to the bacterial two-domain DSD family.</text>
</comment>